<feature type="domain" description="Integral membrane bound transporter" evidence="6">
    <location>
        <begin position="37"/>
        <end position="153"/>
    </location>
</feature>
<evidence type="ECO:0000259" key="6">
    <source>
        <dbReference type="Pfam" id="PF13515"/>
    </source>
</evidence>
<evidence type="ECO:0000256" key="1">
    <source>
        <dbReference type="ARBA" id="ARBA00004141"/>
    </source>
</evidence>
<comment type="caution">
    <text evidence="7">The sequence shown here is derived from an EMBL/GenBank/DDBJ whole genome shotgun (WGS) entry which is preliminary data.</text>
</comment>
<dbReference type="Pfam" id="PF13515">
    <property type="entry name" value="FUSC_2"/>
    <property type="match status" value="1"/>
</dbReference>
<feature type="transmembrane region" description="Helical" evidence="5">
    <location>
        <begin position="6"/>
        <end position="32"/>
    </location>
</feature>
<dbReference type="GO" id="GO:0016020">
    <property type="term" value="C:membrane"/>
    <property type="evidence" value="ECO:0007669"/>
    <property type="project" value="UniProtKB-SubCell"/>
</dbReference>
<dbReference type="Proteomes" id="UP000488936">
    <property type="component" value="Unassembled WGS sequence"/>
</dbReference>
<keyword evidence="3 5" id="KW-1133">Transmembrane helix</keyword>
<evidence type="ECO:0000256" key="4">
    <source>
        <dbReference type="ARBA" id="ARBA00023136"/>
    </source>
</evidence>
<sequence>MLSKLVIRVITSPVIIYIIRCTIGLAIGYGLLIKYPDYQLIWTIISIMLVISPEGANSKKLSVERFKSNLVGSIAGLICLEIEPNLTFWICFLGILITILTCYLFKILNMARVALVALLIILIQPHTTDMGIEITPIIRTLSVTVGCLIGLLITVLTSPIIRGLKRHYGIPLKQL</sequence>
<feature type="transmembrane region" description="Helical" evidence="5">
    <location>
        <begin position="86"/>
        <end position="105"/>
    </location>
</feature>
<dbReference type="OrthoDB" id="670056at2"/>
<feature type="transmembrane region" description="Helical" evidence="5">
    <location>
        <begin position="112"/>
        <end position="128"/>
    </location>
</feature>
<accession>A0A7K1GTU0</accession>
<evidence type="ECO:0000313" key="8">
    <source>
        <dbReference type="Proteomes" id="UP000488936"/>
    </source>
</evidence>
<proteinExistence type="predicted"/>
<evidence type="ECO:0000256" key="2">
    <source>
        <dbReference type="ARBA" id="ARBA00022692"/>
    </source>
</evidence>
<evidence type="ECO:0000256" key="3">
    <source>
        <dbReference type="ARBA" id="ARBA00022989"/>
    </source>
</evidence>
<keyword evidence="8" id="KW-1185">Reference proteome</keyword>
<protein>
    <recommendedName>
        <fullName evidence="6">Integral membrane bound transporter domain-containing protein</fullName>
    </recommendedName>
</protein>
<dbReference type="InterPro" id="IPR049453">
    <property type="entry name" value="Memb_transporter_dom"/>
</dbReference>
<evidence type="ECO:0000256" key="5">
    <source>
        <dbReference type="SAM" id="Phobius"/>
    </source>
</evidence>
<organism evidence="7 8">
    <name type="scientific">Myroides pelagicus</name>
    <dbReference type="NCBI Taxonomy" id="270914"/>
    <lineage>
        <taxon>Bacteria</taxon>
        <taxon>Pseudomonadati</taxon>
        <taxon>Bacteroidota</taxon>
        <taxon>Flavobacteriia</taxon>
        <taxon>Flavobacteriales</taxon>
        <taxon>Flavobacteriaceae</taxon>
        <taxon>Myroides</taxon>
    </lineage>
</organism>
<dbReference type="RefSeq" id="WP_155037041.1">
    <property type="nucleotide sequence ID" value="NZ_JAYMMG010000002.1"/>
</dbReference>
<feature type="transmembrane region" description="Helical" evidence="5">
    <location>
        <begin position="134"/>
        <end position="156"/>
    </location>
</feature>
<dbReference type="EMBL" id="WMJY01000068">
    <property type="protein sequence ID" value="MTH31074.1"/>
    <property type="molecule type" value="Genomic_DNA"/>
</dbReference>
<evidence type="ECO:0000313" key="7">
    <source>
        <dbReference type="EMBL" id="MTH31074.1"/>
    </source>
</evidence>
<keyword evidence="4 5" id="KW-0472">Membrane</keyword>
<comment type="subcellular location">
    <subcellularLocation>
        <location evidence="1">Membrane</location>
        <topology evidence="1">Multi-pass membrane protein</topology>
    </subcellularLocation>
</comment>
<gene>
    <name evidence="7" type="ORF">GJV77_14470</name>
</gene>
<name>A0A7K1GTU0_9FLAO</name>
<reference evidence="7 8" key="1">
    <citation type="journal article" date="2006" name="Int. J. Syst. Evol. Microbiol.">
        <title>Myroides pelagicus sp. nov., isolated from seawater in Thailand.</title>
        <authorList>
            <person name="Yoon J."/>
            <person name="Maneerat S."/>
            <person name="Kawai F."/>
            <person name="Yokota A."/>
        </authorList>
    </citation>
    <scope>NUCLEOTIDE SEQUENCE [LARGE SCALE GENOMIC DNA]</scope>
    <source>
        <strain evidence="7 8">SM1T</strain>
    </source>
</reference>
<keyword evidence="2 5" id="KW-0812">Transmembrane</keyword>
<dbReference type="AlphaFoldDB" id="A0A7K1GTU0"/>